<gene>
    <name evidence="2" type="ORF">AVEN_91365_1</name>
</gene>
<evidence type="ECO:0000313" key="2">
    <source>
        <dbReference type="EMBL" id="GBN13948.1"/>
    </source>
</evidence>
<protein>
    <submittedName>
        <fullName evidence="2">Uncharacterized protein</fullName>
    </submittedName>
</protein>
<accession>A0A4Y2LGW8</accession>
<organism evidence="2 3">
    <name type="scientific">Araneus ventricosus</name>
    <name type="common">Orbweaver spider</name>
    <name type="synonym">Epeira ventricosa</name>
    <dbReference type="NCBI Taxonomy" id="182803"/>
    <lineage>
        <taxon>Eukaryota</taxon>
        <taxon>Metazoa</taxon>
        <taxon>Ecdysozoa</taxon>
        <taxon>Arthropoda</taxon>
        <taxon>Chelicerata</taxon>
        <taxon>Arachnida</taxon>
        <taxon>Araneae</taxon>
        <taxon>Araneomorphae</taxon>
        <taxon>Entelegynae</taxon>
        <taxon>Araneoidea</taxon>
        <taxon>Araneidae</taxon>
        <taxon>Araneus</taxon>
    </lineage>
</organism>
<comment type="caution">
    <text evidence="2">The sequence shown here is derived from an EMBL/GenBank/DDBJ whole genome shotgun (WGS) entry which is preliminary data.</text>
</comment>
<evidence type="ECO:0000313" key="3">
    <source>
        <dbReference type="Proteomes" id="UP000499080"/>
    </source>
</evidence>
<reference evidence="2 3" key="1">
    <citation type="journal article" date="2019" name="Sci. Rep.">
        <title>Orb-weaving spider Araneus ventricosus genome elucidates the spidroin gene catalogue.</title>
        <authorList>
            <person name="Kono N."/>
            <person name="Nakamura H."/>
            <person name="Ohtoshi R."/>
            <person name="Moran D.A.P."/>
            <person name="Shinohara A."/>
            <person name="Yoshida Y."/>
            <person name="Fujiwara M."/>
            <person name="Mori M."/>
            <person name="Tomita M."/>
            <person name="Arakawa K."/>
        </authorList>
    </citation>
    <scope>NUCLEOTIDE SEQUENCE [LARGE SCALE GENOMIC DNA]</scope>
</reference>
<name>A0A4Y2LGW8_ARAVE</name>
<evidence type="ECO:0000256" key="1">
    <source>
        <dbReference type="SAM" id="MobiDB-lite"/>
    </source>
</evidence>
<keyword evidence="3" id="KW-1185">Reference proteome</keyword>
<feature type="non-terminal residue" evidence="2">
    <location>
        <position position="1"/>
    </location>
</feature>
<dbReference type="Proteomes" id="UP000499080">
    <property type="component" value="Unassembled WGS sequence"/>
</dbReference>
<sequence>VVTNRMSVCVYFQSPQRLQYPLNNMCLISNSRSVSCSQKWTKNKSCFYYSKKGCVCTGTAAVRHRKRRESDVKECAGVERKRKKKRGFQMSENAHPIPVD</sequence>
<dbReference type="EMBL" id="BGPR01005846">
    <property type="protein sequence ID" value="GBN13948.1"/>
    <property type="molecule type" value="Genomic_DNA"/>
</dbReference>
<dbReference type="AlphaFoldDB" id="A0A4Y2LGW8"/>
<proteinExistence type="predicted"/>
<feature type="region of interest" description="Disordered" evidence="1">
    <location>
        <begin position="75"/>
        <end position="100"/>
    </location>
</feature>